<evidence type="ECO:0000313" key="1">
    <source>
        <dbReference type="EMBL" id="RRT37388.1"/>
    </source>
</evidence>
<accession>A0A426XD56</accession>
<dbReference type="Proteomes" id="UP000287651">
    <property type="component" value="Unassembled WGS sequence"/>
</dbReference>
<name>A0A426XD56_ENSVE</name>
<organism evidence="1 2">
    <name type="scientific">Ensete ventricosum</name>
    <name type="common">Abyssinian banana</name>
    <name type="synonym">Musa ensete</name>
    <dbReference type="NCBI Taxonomy" id="4639"/>
    <lineage>
        <taxon>Eukaryota</taxon>
        <taxon>Viridiplantae</taxon>
        <taxon>Streptophyta</taxon>
        <taxon>Embryophyta</taxon>
        <taxon>Tracheophyta</taxon>
        <taxon>Spermatophyta</taxon>
        <taxon>Magnoliopsida</taxon>
        <taxon>Liliopsida</taxon>
        <taxon>Zingiberales</taxon>
        <taxon>Musaceae</taxon>
        <taxon>Ensete</taxon>
    </lineage>
</organism>
<reference evidence="1 2" key="1">
    <citation type="journal article" date="2014" name="Agronomy (Basel)">
        <title>A Draft Genome Sequence for Ensete ventricosum, the Drought-Tolerant Tree Against Hunger.</title>
        <authorList>
            <person name="Harrison J."/>
            <person name="Moore K.A."/>
            <person name="Paszkiewicz K."/>
            <person name="Jones T."/>
            <person name="Grant M."/>
            <person name="Ambacheew D."/>
            <person name="Muzemil S."/>
            <person name="Studholme D.J."/>
        </authorList>
    </citation>
    <scope>NUCLEOTIDE SEQUENCE [LARGE SCALE GENOMIC DNA]</scope>
</reference>
<sequence length="122" mass="13193">MRCFTFELPDGCSCDMGPPSSAKMLVENLCICPVGVICASVCKSFYSECYRSFIYEIFTASIAYHAIVLLHTVRGPCSEAHVLPAVAVACQSYPCQVGRTIADSSMPVPGRLRCIGSVMLEI</sequence>
<evidence type="ECO:0000313" key="2">
    <source>
        <dbReference type="Proteomes" id="UP000287651"/>
    </source>
</evidence>
<protein>
    <submittedName>
        <fullName evidence="1">Uncharacterized protein</fullName>
    </submittedName>
</protein>
<comment type="caution">
    <text evidence="1">The sequence shown here is derived from an EMBL/GenBank/DDBJ whole genome shotgun (WGS) entry which is preliminary data.</text>
</comment>
<dbReference type="EMBL" id="AMZH03022371">
    <property type="protein sequence ID" value="RRT37388.1"/>
    <property type="molecule type" value="Genomic_DNA"/>
</dbReference>
<gene>
    <name evidence="1" type="ORF">B296_00015663</name>
</gene>
<dbReference type="AlphaFoldDB" id="A0A426XD56"/>
<proteinExistence type="predicted"/>